<protein>
    <recommendedName>
        <fullName evidence="2">C2H2-type domain-containing protein</fullName>
    </recommendedName>
</protein>
<evidence type="ECO:0000313" key="4">
    <source>
        <dbReference type="Proteomes" id="UP000054937"/>
    </source>
</evidence>
<dbReference type="InParanoid" id="A0A0V0QI19"/>
<feature type="domain" description="C2H2-type" evidence="2">
    <location>
        <begin position="101"/>
        <end position="122"/>
    </location>
</feature>
<dbReference type="SUPFAM" id="SSF57667">
    <property type="entry name" value="beta-beta-alpha zinc fingers"/>
    <property type="match status" value="1"/>
</dbReference>
<evidence type="ECO:0000256" key="1">
    <source>
        <dbReference type="SAM" id="MobiDB-lite"/>
    </source>
</evidence>
<dbReference type="EMBL" id="LDAU01000165">
    <property type="protein sequence ID" value="KRX01768.1"/>
    <property type="molecule type" value="Genomic_DNA"/>
</dbReference>
<feature type="domain" description="C2H2-type" evidence="2">
    <location>
        <begin position="73"/>
        <end position="94"/>
    </location>
</feature>
<dbReference type="PROSITE" id="PS00028">
    <property type="entry name" value="ZINC_FINGER_C2H2_1"/>
    <property type="match status" value="2"/>
</dbReference>
<keyword evidence="4" id="KW-1185">Reference proteome</keyword>
<dbReference type="InterPro" id="IPR036236">
    <property type="entry name" value="Znf_C2H2_sf"/>
</dbReference>
<dbReference type="Proteomes" id="UP000054937">
    <property type="component" value="Unassembled WGS sequence"/>
</dbReference>
<dbReference type="InterPro" id="IPR013087">
    <property type="entry name" value="Znf_C2H2_type"/>
</dbReference>
<evidence type="ECO:0000259" key="2">
    <source>
        <dbReference type="PROSITE" id="PS00028"/>
    </source>
</evidence>
<feature type="compositionally biased region" description="Basic and acidic residues" evidence="1">
    <location>
        <begin position="148"/>
        <end position="158"/>
    </location>
</feature>
<comment type="caution">
    <text evidence="3">The sequence shown here is derived from an EMBL/GenBank/DDBJ whole genome shotgun (WGS) entry which is preliminary data.</text>
</comment>
<name>A0A0V0QI19_PSEPJ</name>
<dbReference type="AlphaFoldDB" id="A0A0V0QI19"/>
<feature type="region of interest" description="Disordered" evidence="1">
    <location>
        <begin position="146"/>
        <end position="166"/>
    </location>
</feature>
<gene>
    <name evidence="3" type="ORF">PPERSA_02296</name>
</gene>
<accession>A0A0V0QI19</accession>
<proteinExistence type="predicted"/>
<reference evidence="3 4" key="1">
    <citation type="journal article" date="2015" name="Sci. Rep.">
        <title>Genome of the facultative scuticociliatosis pathogen Pseudocohnilembus persalinus provides insight into its virulence through horizontal gene transfer.</title>
        <authorList>
            <person name="Xiong J."/>
            <person name="Wang G."/>
            <person name="Cheng J."/>
            <person name="Tian M."/>
            <person name="Pan X."/>
            <person name="Warren A."/>
            <person name="Jiang C."/>
            <person name="Yuan D."/>
            <person name="Miao W."/>
        </authorList>
    </citation>
    <scope>NUCLEOTIDE SEQUENCE [LARGE SCALE GENOMIC DNA]</scope>
    <source>
        <strain evidence="3">36N120E</strain>
    </source>
</reference>
<evidence type="ECO:0000313" key="3">
    <source>
        <dbReference type="EMBL" id="KRX01768.1"/>
    </source>
</evidence>
<dbReference type="OrthoDB" id="6591996at2759"/>
<dbReference type="Gene3D" id="3.30.160.60">
    <property type="entry name" value="Classic Zinc Finger"/>
    <property type="match status" value="1"/>
</dbReference>
<sequence>MCINSNQGCNSIFCEPTSSISTDAHSYNSCKNNKNDDFKQLNETSQVSISDDKQKNNNNDTKKLCQRKVPSTCEICNKTFKNKYIKYCHQKQIHGLNPVKCKFCDLTFINIKQMREHIEVDHYNYQKTASLDNLFSNIERLSKINNEQQKDKKQDKSNQKQQEQTTKMTSLFQEIQEQLTNNQNQDNSITKNNDQQSQQINQFSVNQNTDFVDQLNQKNNNQENQPNSQKQLSTIITKNDGLKNKNNLQSRENIEKLQDNENVENIRQKHIQQRKDSQENLNLQKKIKIIQSPPTTNLAQLTYDQQKLTPIISQQKNNIINQKLIQENQENYNINQNQNQQQFQNTSIQQQFNTDCKQLFKQDQDFSNNFLQLKQFIMQQQQMQYEIQSQIIQQKIQECYQRMQSKQNPQNIAQEQVNFQQYGQNQLELFKNMNILNNGYQLQYLSLQ</sequence>
<organism evidence="3 4">
    <name type="scientific">Pseudocohnilembus persalinus</name>
    <name type="common">Ciliate</name>
    <dbReference type="NCBI Taxonomy" id="266149"/>
    <lineage>
        <taxon>Eukaryota</taxon>
        <taxon>Sar</taxon>
        <taxon>Alveolata</taxon>
        <taxon>Ciliophora</taxon>
        <taxon>Intramacronucleata</taxon>
        <taxon>Oligohymenophorea</taxon>
        <taxon>Scuticociliatia</taxon>
        <taxon>Philasterida</taxon>
        <taxon>Pseudocohnilembidae</taxon>
        <taxon>Pseudocohnilembus</taxon>
    </lineage>
</organism>
<dbReference type="SMART" id="SM00355">
    <property type="entry name" value="ZnF_C2H2"/>
    <property type="match status" value="2"/>
</dbReference>